<accession>A0AAX6EDE6</accession>
<reference evidence="1" key="2">
    <citation type="submission" date="2023-04" db="EMBL/GenBank/DDBJ databases">
        <authorList>
            <person name="Bruccoleri R.E."/>
            <person name="Oakeley E.J."/>
            <person name="Faust A.-M."/>
            <person name="Dessus-Babus S."/>
            <person name="Altorfer M."/>
            <person name="Burckhardt D."/>
            <person name="Oertli M."/>
            <person name="Naumann U."/>
            <person name="Petersen F."/>
            <person name="Wong J."/>
        </authorList>
    </citation>
    <scope>NUCLEOTIDE SEQUENCE</scope>
    <source>
        <strain evidence="1">GSM-AAB239-AS_SAM_17_03QT</strain>
        <tissue evidence="1">Leaf</tissue>
    </source>
</reference>
<evidence type="ECO:0000313" key="2">
    <source>
        <dbReference type="EMBL" id="KAJ6849227.1"/>
    </source>
</evidence>
<name>A0AAX6EDE6_IRIPA</name>
<keyword evidence="3" id="KW-1185">Reference proteome</keyword>
<evidence type="ECO:0000313" key="3">
    <source>
        <dbReference type="Proteomes" id="UP001140949"/>
    </source>
</evidence>
<comment type="caution">
    <text evidence="1">The sequence shown here is derived from an EMBL/GenBank/DDBJ whole genome shotgun (WGS) entry which is preliminary data.</text>
</comment>
<evidence type="ECO:0000313" key="1">
    <source>
        <dbReference type="EMBL" id="KAJ6802086.1"/>
    </source>
</evidence>
<organism evidence="1 3">
    <name type="scientific">Iris pallida</name>
    <name type="common">Sweet iris</name>
    <dbReference type="NCBI Taxonomy" id="29817"/>
    <lineage>
        <taxon>Eukaryota</taxon>
        <taxon>Viridiplantae</taxon>
        <taxon>Streptophyta</taxon>
        <taxon>Embryophyta</taxon>
        <taxon>Tracheophyta</taxon>
        <taxon>Spermatophyta</taxon>
        <taxon>Magnoliopsida</taxon>
        <taxon>Liliopsida</taxon>
        <taxon>Asparagales</taxon>
        <taxon>Iridaceae</taxon>
        <taxon>Iridoideae</taxon>
        <taxon>Irideae</taxon>
        <taxon>Iris</taxon>
    </lineage>
</organism>
<protein>
    <submittedName>
        <fullName evidence="1">Uncharacterized protein</fullName>
    </submittedName>
</protein>
<sequence>MFVLLSVTRVGESCYQTTKKKNMGMTRMPTVESRGTMMKTTRRKKDDALICKEDGLLQSTSSKACETAGV</sequence>
<proteinExistence type="predicted"/>
<dbReference type="EMBL" id="JANAVB010003600">
    <property type="protein sequence ID" value="KAJ6849227.1"/>
    <property type="molecule type" value="Genomic_DNA"/>
</dbReference>
<reference evidence="1" key="1">
    <citation type="journal article" date="2023" name="GigaByte">
        <title>Genome assembly of the bearded iris, Iris pallida Lam.</title>
        <authorList>
            <person name="Bruccoleri R.E."/>
            <person name="Oakeley E.J."/>
            <person name="Faust A.M.E."/>
            <person name="Altorfer M."/>
            <person name="Dessus-Babus S."/>
            <person name="Burckhardt D."/>
            <person name="Oertli M."/>
            <person name="Naumann U."/>
            <person name="Petersen F."/>
            <person name="Wong J."/>
        </authorList>
    </citation>
    <scope>NUCLEOTIDE SEQUENCE</scope>
    <source>
        <strain evidence="1">GSM-AAB239-AS_SAM_17_03QT</strain>
    </source>
</reference>
<gene>
    <name evidence="1" type="ORF">M6B38_195175</name>
    <name evidence="2" type="ORF">M6B38_269480</name>
</gene>
<dbReference type="Proteomes" id="UP001140949">
    <property type="component" value="Unassembled WGS sequence"/>
</dbReference>
<dbReference type="EMBL" id="JANAVB010037419">
    <property type="protein sequence ID" value="KAJ6802086.1"/>
    <property type="molecule type" value="Genomic_DNA"/>
</dbReference>
<dbReference type="AlphaFoldDB" id="A0AAX6EDE6"/>